<reference evidence="2 3" key="1">
    <citation type="submission" date="2020-03" db="EMBL/GenBank/DDBJ databases">
        <title>Bradyrhizobium diversity isolated from nodules of Indigofera sp.</title>
        <authorList>
            <person name="Klepa M."/>
            <person name="Helene L."/>
            <person name="Hungria M."/>
        </authorList>
    </citation>
    <scope>NUCLEOTIDE SEQUENCE [LARGE SCALE GENOMIC DNA]</scope>
    <source>
        <strain evidence="2 3">WSM 1791</strain>
    </source>
</reference>
<dbReference type="PANTHER" id="PTHR31891:SF1">
    <property type="entry name" value="FORMAMIDASE C869.04-RELATED"/>
    <property type="match status" value="1"/>
</dbReference>
<gene>
    <name evidence="2" type="ORF">HCN58_15170</name>
</gene>
<name>A0A7Y4GSH5_9BRAD</name>
<evidence type="ECO:0000256" key="1">
    <source>
        <dbReference type="SAM" id="SignalP"/>
    </source>
</evidence>
<dbReference type="AlphaFoldDB" id="A0A7Y4GSH5"/>
<dbReference type="InterPro" id="IPR004304">
    <property type="entry name" value="FmdA_AmdA"/>
</dbReference>
<dbReference type="RefSeq" id="WP_171580153.1">
    <property type="nucleotide sequence ID" value="NZ_JAAVLX010000004.1"/>
</dbReference>
<accession>A0A7Y4GSH5</accession>
<dbReference type="Pfam" id="PF03069">
    <property type="entry name" value="FmdA_AmdA"/>
    <property type="match status" value="2"/>
</dbReference>
<dbReference type="EMBL" id="JAAVLX010000004">
    <property type="protein sequence ID" value="NOJ40927.1"/>
    <property type="molecule type" value="Genomic_DNA"/>
</dbReference>
<dbReference type="SUPFAM" id="SSF141130">
    <property type="entry name" value="Acetamidase/Formamidase-like"/>
    <property type="match status" value="1"/>
</dbReference>
<keyword evidence="1" id="KW-0732">Signal</keyword>
<feature type="signal peptide" evidence="1">
    <location>
        <begin position="1"/>
        <end position="34"/>
    </location>
</feature>
<comment type="caution">
    <text evidence="2">The sequence shown here is derived from an EMBL/GenBank/DDBJ whole genome shotgun (WGS) entry which is preliminary data.</text>
</comment>
<keyword evidence="3" id="KW-1185">Reference proteome</keyword>
<dbReference type="Proteomes" id="UP000544122">
    <property type="component" value="Unassembled WGS sequence"/>
</dbReference>
<dbReference type="Gene3D" id="2.60.120.580">
    <property type="entry name" value="Acetamidase/Formamidase-like domains"/>
    <property type="match status" value="2"/>
</dbReference>
<organism evidence="2 3">
    <name type="scientific">Bradyrhizobium australiense</name>
    <dbReference type="NCBI Taxonomy" id="2721161"/>
    <lineage>
        <taxon>Bacteria</taxon>
        <taxon>Pseudomonadati</taxon>
        <taxon>Pseudomonadota</taxon>
        <taxon>Alphaproteobacteria</taxon>
        <taxon>Hyphomicrobiales</taxon>
        <taxon>Nitrobacteraceae</taxon>
        <taxon>Bradyrhizobium</taxon>
    </lineage>
</organism>
<dbReference type="PANTHER" id="PTHR31891">
    <property type="entry name" value="FORMAMIDASE C869.04-RELATED"/>
    <property type="match status" value="1"/>
</dbReference>
<proteinExistence type="predicted"/>
<feature type="chain" id="PRO_5030922986" evidence="1">
    <location>
        <begin position="35"/>
        <end position="348"/>
    </location>
</feature>
<dbReference type="Gene3D" id="3.10.28.20">
    <property type="entry name" value="Acetamidase/Formamidase-like domains"/>
    <property type="match status" value="1"/>
</dbReference>
<dbReference type="GO" id="GO:0016811">
    <property type="term" value="F:hydrolase activity, acting on carbon-nitrogen (but not peptide) bonds, in linear amides"/>
    <property type="evidence" value="ECO:0007669"/>
    <property type="project" value="InterPro"/>
</dbReference>
<evidence type="ECO:0000313" key="3">
    <source>
        <dbReference type="Proteomes" id="UP000544122"/>
    </source>
</evidence>
<sequence length="348" mass="38008">MPANYGAPRETLRLLPAALLLSIAGLSLARPAVAAEVRYDPGDKVYFTYCHSHPPAMRIRSGDSVITSTRDASNDAFSVSDKTVMPKLDLTKVNPQTGPFYVEGAEPGDTLEVHIDSIEPNRDWGWGASIPFFGLLAPEYKTAMVTPAAPDRLFIWRLDKSRKVAILDMPNSKIGKAEVPLRPFFGTIGTAPAGKECISSLIPGPHGANMDFNEVVAGVTMQFPVFEPGALFMLGDGHSAQGDGEIHGAAIETPFNVRFTVNLIKGKKINWPRLINDNEIMSIGSTRPLIDALRLACVDMVDWLMSDYGFERYDAVQMLGQAAHLYIANVVDPQYSVACALNKKYLPR</sequence>
<evidence type="ECO:0000313" key="2">
    <source>
        <dbReference type="EMBL" id="NOJ40927.1"/>
    </source>
</evidence>
<protein>
    <submittedName>
        <fullName evidence="2">Acetamidase</fullName>
    </submittedName>
</protein>